<feature type="compositionally biased region" description="Basic and acidic residues" evidence="1">
    <location>
        <begin position="428"/>
        <end position="441"/>
    </location>
</feature>
<proteinExistence type="predicted"/>
<dbReference type="InterPro" id="IPR056398">
    <property type="entry name" value="Tudor_Coilin"/>
</dbReference>
<name>A0A2G5CGA2_AQUCA</name>
<dbReference type="InterPro" id="IPR024822">
    <property type="entry name" value="Coilin"/>
</dbReference>
<gene>
    <name evidence="4" type="ORF">AQUCO_05600014v1</name>
</gene>
<dbReference type="GO" id="GO:0030619">
    <property type="term" value="F:U1 snRNA binding"/>
    <property type="evidence" value="ECO:0007669"/>
    <property type="project" value="TreeGrafter"/>
</dbReference>
<feature type="domain" description="Coilin N-terminal" evidence="2">
    <location>
        <begin position="4"/>
        <end position="184"/>
    </location>
</feature>
<dbReference type="Pfam" id="PF15862">
    <property type="entry name" value="Coilin_N"/>
    <property type="match status" value="1"/>
</dbReference>
<dbReference type="AlphaFoldDB" id="A0A2G5CGA2"/>
<keyword evidence="5" id="KW-1185">Reference proteome</keyword>
<feature type="compositionally biased region" description="Polar residues" evidence="1">
    <location>
        <begin position="415"/>
        <end position="427"/>
    </location>
</feature>
<feature type="compositionally biased region" description="Basic residues" evidence="1">
    <location>
        <begin position="163"/>
        <end position="183"/>
    </location>
</feature>
<dbReference type="EMBL" id="KZ305073">
    <property type="protein sequence ID" value="PIA30297.1"/>
    <property type="molecule type" value="Genomic_DNA"/>
</dbReference>
<feature type="domain" description="Coilin tudor" evidence="3">
    <location>
        <begin position="453"/>
        <end position="557"/>
    </location>
</feature>
<dbReference type="Proteomes" id="UP000230069">
    <property type="component" value="Unassembled WGS sequence"/>
</dbReference>
<dbReference type="GO" id="GO:0015030">
    <property type="term" value="C:Cajal body"/>
    <property type="evidence" value="ECO:0007669"/>
    <property type="project" value="TreeGrafter"/>
</dbReference>
<dbReference type="InterPro" id="IPR031722">
    <property type="entry name" value="Coilin_N"/>
</dbReference>
<dbReference type="PANTHER" id="PTHR15197">
    <property type="entry name" value="COILIN P80"/>
    <property type="match status" value="1"/>
</dbReference>
<sequence length="663" mass="74226">MESVRLRVVFEDGNLLTKSQKLQGFKRSLILLKPDFETISDLSSYLINSFDLHHSCPNGLRISMDGFVLPPFESTRVFKDKDIIRVKRKDGAATDTNGIGGEETLYLEDSEVEEKQPVLNGVKLLAIEGVERETESHQSEPQDIEYDSPGKTLHLETSSSGKKTSKKRKSFTKLPSTKKRKIKNTSPEKSSKFPVEGVENDDHLKDPACRSKGVHAQKPLHKDRSSKTSSKLQKTHPSEVSNGVEDKVEHISKRKRCDNLQEKGGKSKEQVVTEGVKKGPSRSARRKKAKRQWLRELMNSQKKELVQSMPDKVVYNKSQEHQELEEETDTEAEVVPVVVRPGHIRFAPLDKDQVDQQTQAAVENFQWNGITSKRKGQKWGMEKSSVLNNNGYENYWEDSIEIESSPWNGVGGKSNGQKWTAGNTLESKSIDSENSKGESSEKLNINGSDILSDPVDFEKLKPLSCLPKEGDVVAYRLVELSSTWCPELSAFRVGKVSWVEPASNKVMLAPVPGYPIISKEEVNEEETTQEADTSLYMEDGLLEIDFASLVDVRIFNHDHSNLGNSKEVPVSNKEAPESSGKEAVSYLKSNENSKGVRTTEKGSVDVWEELSQVLNEKKTQLCKDKEESWTQKGSSGKSQWSYRALRSSALGPTMALLRAGNDI</sequence>
<feature type="region of interest" description="Disordered" evidence="1">
    <location>
        <begin position="408"/>
        <end position="447"/>
    </location>
</feature>
<dbReference type="EMBL" id="KZ305073">
    <property type="protein sequence ID" value="PIA30298.1"/>
    <property type="molecule type" value="Genomic_DNA"/>
</dbReference>
<organism evidence="4 5">
    <name type="scientific">Aquilegia coerulea</name>
    <name type="common">Rocky mountain columbine</name>
    <dbReference type="NCBI Taxonomy" id="218851"/>
    <lineage>
        <taxon>Eukaryota</taxon>
        <taxon>Viridiplantae</taxon>
        <taxon>Streptophyta</taxon>
        <taxon>Embryophyta</taxon>
        <taxon>Tracheophyta</taxon>
        <taxon>Spermatophyta</taxon>
        <taxon>Magnoliopsida</taxon>
        <taxon>Ranunculales</taxon>
        <taxon>Ranunculaceae</taxon>
        <taxon>Thalictroideae</taxon>
        <taxon>Aquilegia</taxon>
    </lineage>
</organism>
<accession>A0A2G5CGA2</accession>
<dbReference type="FunCoup" id="A0A2G5CGA2">
    <property type="interactions" value="1453"/>
</dbReference>
<reference evidence="4 5" key="1">
    <citation type="submission" date="2017-09" db="EMBL/GenBank/DDBJ databases">
        <title>WGS assembly of Aquilegia coerulea Goldsmith.</title>
        <authorList>
            <person name="Hodges S."/>
            <person name="Kramer E."/>
            <person name="Nordborg M."/>
            <person name="Tomkins J."/>
            <person name="Borevitz J."/>
            <person name="Derieg N."/>
            <person name="Yan J."/>
            <person name="Mihaltcheva S."/>
            <person name="Hayes R.D."/>
            <person name="Rokhsar D."/>
        </authorList>
    </citation>
    <scope>NUCLEOTIDE SEQUENCE [LARGE SCALE GENOMIC DNA]</scope>
    <source>
        <strain evidence="5">cv. Goldsmith</strain>
    </source>
</reference>
<dbReference type="STRING" id="218851.A0A2G5CGA2"/>
<evidence type="ECO:0000256" key="1">
    <source>
        <dbReference type="SAM" id="MobiDB-lite"/>
    </source>
</evidence>
<dbReference type="GO" id="GO:0000387">
    <property type="term" value="P:spliceosomal snRNP assembly"/>
    <property type="evidence" value="ECO:0007669"/>
    <property type="project" value="TreeGrafter"/>
</dbReference>
<evidence type="ECO:0000259" key="3">
    <source>
        <dbReference type="Pfam" id="PF23086"/>
    </source>
</evidence>
<dbReference type="GO" id="GO:0030620">
    <property type="term" value="F:U2 snRNA binding"/>
    <property type="evidence" value="ECO:0007669"/>
    <property type="project" value="TreeGrafter"/>
</dbReference>
<dbReference type="OrthoDB" id="74813at2759"/>
<dbReference type="Pfam" id="PF23086">
    <property type="entry name" value="Tudor_Coilin"/>
    <property type="match status" value="1"/>
</dbReference>
<feature type="compositionally biased region" description="Basic residues" evidence="1">
    <location>
        <begin position="279"/>
        <end position="292"/>
    </location>
</feature>
<feature type="compositionally biased region" description="Basic and acidic residues" evidence="1">
    <location>
        <begin position="244"/>
        <end position="277"/>
    </location>
</feature>
<dbReference type="PANTHER" id="PTHR15197:SF0">
    <property type="entry name" value="COILIN"/>
    <property type="match status" value="1"/>
</dbReference>
<feature type="compositionally biased region" description="Basic and acidic residues" evidence="1">
    <location>
        <begin position="200"/>
        <end position="209"/>
    </location>
</feature>
<feature type="region of interest" description="Disordered" evidence="1">
    <location>
        <begin position="131"/>
        <end position="292"/>
    </location>
</feature>
<evidence type="ECO:0000259" key="2">
    <source>
        <dbReference type="Pfam" id="PF15862"/>
    </source>
</evidence>
<protein>
    <submittedName>
        <fullName evidence="4">Uncharacterized protein</fullName>
    </submittedName>
</protein>
<evidence type="ECO:0000313" key="5">
    <source>
        <dbReference type="Proteomes" id="UP000230069"/>
    </source>
</evidence>
<feature type="compositionally biased region" description="Basic and acidic residues" evidence="1">
    <location>
        <begin position="131"/>
        <end position="140"/>
    </location>
</feature>
<evidence type="ECO:0000313" key="4">
    <source>
        <dbReference type="EMBL" id="PIA30298.1"/>
    </source>
</evidence>